<gene>
    <name evidence="3" type="ORF">IWX46DRAFT_584737</name>
</gene>
<feature type="compositionally biased region" description="Basic and acidic residues" evidence="2">
    <location>
        <begin position="282"/>
        <end position="291"/>
    </location>
</feature>
<protein>
    <submittedName>
        <fullName evidence="3">Uncharacterized protein</fullName>
    </submittedName>
</protein>
<feature type="region of interest" description="Disordered" evidence="2">
    <location>
        <begin position="266"/>
        <end position="291"/>
    </location>
</feature>
<dbReference type="Proteomes" id="UP001365128">
    <property type="component" value="Unassembled WGS sequence"/>
</dbReference>
<evidence type="ECO:0000256" key="2">
    <source>
        <dbReference type="SAM" id="MobiDB-lite"/>
    </source>
</evidence>
<evidence type="ECO:0000256" key="1">
    <source>
        <dbReference type="SAM" id="Coils"/>
    </source>
</evidence>
<reference evidence="3 4" key="1">
    <citation type="submission" date="2024-04" db="EMBL/GenBank/DDBJ databases">
        <title>Phyllosticta paracitricarpa is synonymous to the EU quarantine fungus P. citricarpa based on phylogenomic analyses.</title>
        <authorList>
            <consortium name="Lawrence Berkeley National Laboratory"/>
            <person name="Van Ingen-Buijs V.A."/>
            <person name="Van Westerhoven A.C."/>
            <person name="Haridas S."/>
            <person name="Skiadas P."/>
            <person name="Martin F."/>
            <person name="Groenewald J.Z."/>
            <person name="Crous P.W."/>
            <person name="Seidl M.F."/>
        </authorList>
    </citation>
    <scope>NUCLEOTIDE SEQUENCE [LARGE SCALE GENOMIC DNA]</scope>
    <source>
        <strain evidence="3 4">CBS 122670</strain>
    </source>
</reference>
<organism evidence="3 4">
    <name type="scientific">Phyllosticta citricarpa</name>
    <dbReference type="NCBI Taxonomy" id="55181"/>
    <lineage>
        <taxon>Eukaryota</taxon>
        <taxon>Fungi</taxon>
        <taxon>Dikarya</taxon>
        <taxon>Ascomycota</taxon>
        <taxon>Pezizomycotina</taxon>
        <taxon>Dothideomycetes</taxon>
        <taxon>Dothideomycetes incertae sedis</taxon>
        <taxon>Botryosphaeriales</taxon>
        <taxon>Phyllostictaceae</taxon>
        <taxon>Phyllosticta</taxon>
    </lineage>
</organism>
<sequence>MEDETRPDQTRREMTGSVSAANQLCQRHCDEPAVRVSGVFLSWRRRRSPSETDGIAGVGLVDKEKLFKERAAAVVFVRADVENRVRPSWRHLWAQLKEDALVYLPWVTPSRPDCPLLRIHMHPSILVDFPRSLLLAAHVHVQALVHGELLLALGHHVQLVALPTMHHAQALVGARVRVPGERHLANALFDGGLAGPDLVDRGREPRRLDAKGRGAGAVQDLQVVGEVESLLGALLLLLLQLIQLRLLQRLLDHSRPLLFKVPRRQLQTRDEPGEGSDDDQRDEAASALERERPWSFDSSWCFDATEGRLPDAELGCAQRFCNNCTCAGSDQVGSIVALSIVQTGLGDGGGGSSTRAQRVAVHHLGAGQRPRWGPPRSWKRWIHMVRGRGRGRGVLWQRRLGSRQRRTGRKDKGPSCLFISTRAFAGRIHQARDDKRGRPWTSIASMHASVCLDRRCRRTLGVLHCLFAIPLPTCNHTTTTTTTKMSESQSNAELEQMLTERVFELDEARVRLNSRSFRGSCQLTEQRTRGYSIRSRKWRSRFAPMRTSVEPTWSVCLDEPGDDHATIAELHQRIARLEQDLATTRDLLDEMAKKFDQAMKKWNR</sequence>
<accession>A0ABR1LGB1</accession>
<dbReference type="EMBL" id="JBBPDW010000048">
    <property type="protein sequence ID" value="KAK7532757.1"/>
    <property type="molecule type" value="Genomic_DNA"/>
</dbReference>
<evidence type="ECO:0000313" key="3">
    <source>
        <dbReference type="EMBL" id="KAK7532757.1"/>
    </source>
</evidence>
<comment type="caution">
    <text evidence="3">The sequence shown here is derived from an EMBL/GenBank/DDBJ whole genome shotgun (WGS) entry which is preliminary data.</text>
</comment>
<proteinExistence type="predicted"/>
<keyword evidence="1" id="KW-0175">Coiled coil</keyword>
<feature type="coiled-coil region" evidence="1">
    <location>
        <begin position="567"/>
        <end position="594"/>
    </location>
</feature>
<name>A0ABR1LGB1_9PEZI</name>
<evidence type="ECO:0000313" key="4">
    <source>
        <dbReference type="Proteomes" id="UP001365128"/>
    </source>
</evidence>
<keyword evidence="4" id="KW-1185">Reference proteome</keyword>